<evidence type="ECO:0000313" key="2">
    <source>
        <dbReference type="Proteomes" id="UP000003107"/>
    </source>
</evidence>
<dbReference type="STRING" id="553219.CAMSH0001_2329"/>
<keyword evidence="2" id="KW-1185">Reference proteome</keyword>
<proteinExistence type="predicted"/>
<accession>C6RG65</accession>
<dbReference type="EMBL" id="ACVQ01000018">
    <property type="protein sequence ID" value="EET79760.1"/>
    <property type="molecule type" value="Genomic_DNA"/>
</dbReference>
<protein>
    <submittedName>
        <fullName evidence="1">Uncharacterized protein</fullName>
    </submittedName>
</protein>
<organism evidence="1 2">
    <name type="scientific">Campylobacter showae RM3277</name>
    <dbReference type="NCBI Taxonomy" id="553219"/>
    <lineage>
        <taxon>Bacteria</taxon>
        <taxon>Pseudomonadati</taxon>
        <taxon>Campylobacterota</taxon>
        <taxon>Epsilonproteobacteria</taxon>
        <taxon>Campylobacterales</taxon>
        <taxon>Campylobacteraceae</taxon>
        <taxon>Campylobacter</taxon>
    </lineage>
</organism>
<evidence type="ECO:0000313" key="1">
    <source>
        <dbReference type="EMBL" id="EET79760.1"/>
    </source>
</evidence>
<name>C6RG65_9BACT</name>
<dbReference type="AlphaFoldDB" id="C6RG65"/>
<reference evidence="1 2" key="1">
    <citation type="submission" date="2009-07" db="EMBL/GenBank/DDBJ databases">
        <authorList>
            <person name="Madupu R."/>
            <person name="Sebastian Y."/>
            <person name="Durkin A.S."/>
            <person name="Torralba M."/>
            <person name="Methe B."/>
            <person name="Sutton G.G."/>
            <person name="Strausberg R.L."/>
            <person name="Nelson K.E."/>
        </authorList>
    </citation>
    <scope>NUCLEOTIDE SEQUENCE [LARGE SCALE GENOMIC DNA]</scope>
    <source>
        <strain evidence="1 2">RM3277</strain>
    </source>
</reference>
<comment type="caution">
    <text evidence="1">The sequence shown here is derived from an EMBL/GenBank/DDBJ whole genome shotgun (WGS) entry which is preliminary data.</text>
</comment>
<gene>
    <name evidence="1" type="ORF">CAMSH0001_2329</name>
</gene>
<sequence length="38" mass="4627">MRKFKRRGKAYTRNVFFTRRYPCGRRVNLIACLNEFSA</sequence>
<dbReference type="Proteomes" id="UP000003107">
    <property type="component" value="Unassembled WGS sequence"/>
</dbReference>